<feature type="domain" description="Peptidase S33 tripeptidyl aminopeptidase-like C-terminal" evidence="5">
    <location>
        <begin position="430"/>
        <end position="518"/>
    </location>
</feature>
<evidence type="ECO:0000256" key="4">
    <source>
        <dbReference type="SAM" id="SignalP"/>
    </source>
</evidence>
<feature type="chain" id="PRO_5044294810" evidence="4">
    <location>
        <begin position="19"/>
        <end position="521"/>
    </location>
</feature>
<comment type="similarity">
    <text evidence="1">Belongs to the peptidase S33 family.</text>
</comment>
<dbReference type="GO" id="GO:0016787">
    <property type="term" value="F:hydrolase activity"/>
    <property type="evidence" value="ECO:0007669"/>
    <property type="project" value="UniProtKB-KW"/>
</dbReference>
<dbReference type="PROSITE" id="PS51318">
    <property type="entry name" value="TAT"/>
    <property type="match status" value="1"/>
</dbReference>
<dbReference type="InterPro" id="IPR013595">
    <property type="entry name" value="Pept_S33_TAP-like_C"/>
</dbReference>
<dbReference type="RefSeq" id="WP_369184365.1">
    <property type="nucleotide sequence ID" value="NZ_CP163445.1"/>
</dbReference>
<dbReference type="SUPFAM" id="SSF53474">
    <property type="entry name" value="alpha/beta-Hydrolases"/>
    <property type="match status" value="1"/>
</dbReference>
<accession>A0AB39TR66</accession>
<reference evidence="6" key="1">
    <citation type="submission" date="2024-07" db="EMBL/GenBank/DDBJ databases">
        <authorList>
            <person name="Yu S.T."/>
        </authorList>
    </citation>
    <scope>NUCLEOTIDE SEQUENCE</scope>
    <source>
        <strain evidence="6">Y1</strain>
    </source>
</reference>
<dbReference type="InterPro" id="IPR006311">
    <property type="entry name" value="TAT_signal"/>
</dbReference>
<gene>
    <name evidence="6" type="ORF">AB2U05_25655</name>
</gene>
<protein>
    <submittedName>
        <fullName evidence="6">Alpha/beta hydrolase</fullName>
    </submittedName>
</protein>
<dbReference type="AlphaFoldDB" id="A0AB39TR66"/>
<name>A0AB39TR66_9ACTN</name>
<evidence type="ECO:0000259" key="5">
    <source>
        <dbReference type="Pfam" id="PF08386"/>
    </source>
</evidence>
<dbReference type="Pfam" id="PF08386">
    <property type="entry name" value="Abhydrolase_4"/>
    <property type="match status" value="1"/>
</dbReference>
<keyword evidence="3 6" id="KW-0378">Hydrolase</keyword>
<dbReference type="PANTHER" id="PTHR43248">
    <property type="entry name" value="2-SUCCINYL-6-HYDROXY-2,4-CYCLOHEXADIENE-1-CARBOXYLATE SYNTHASE"/>
    <property type="match status" value="1"/>
</dbReference>
<dbReference type="InterPro" id="IPR051601">
    <property type="entry name" value="Serine_prot/Carboxylest_S33"/>
</dbReference>
<feature type="signal peptide" evidence="4">
    <location>
        <begin position="1"/>
        <end position="18"/>
    </location>
</feature>
<evidence type="ECO:0000256" key="3">
    <source>
        <dbReference type="ARBA" id="ARBA00022801"/>
    </source>
</evidence>
<evidence type="ECO:0000313" key="6">
    <source>
        <dbReference type="EMBL" id="XDQ81611.1"/>
    </source>
</evidence>
<dbReference type="InterPro" id="IPR029058">
    <property type="entry name" value="AB_hydrolase_fold"/>
</dbReference>
<keyword evidence="2 4" id="KW-0732">Signal</keyword>
<dbReference type="PANTHER" id="PTHR43248:SF29">
    <property type="entry name" value="TRIPEPTIDYL AMINOPEPTIDASE"/>
    <property type="match status" value="1"/>
</dbReference>
<dbReference type="Gene3D" id="3.40.50.1820">
    <property type="entry name" value="alpha/beta hydrolase"/>
    <property type="match status" value="1"/>
</dbReference>
<organism evidence="6">
    <name type="scientific">Streptomyces sp. Y1</name>
    <dbReference type="NCBI Taxonomy" id="3238634"/>
    <lineage>
        <taxon>Bacteria</taxon>
        <taxon>Bacillati</taxon>
        <taxon>Actinomycetota</taxon>
        <taxon>Actinomycetes</taxon>
        <taxon>Kitasatosporales</taxon>
        <taxon>Streptomycetaceae</taxon>
        <taxon>Streptomyces</taxon>
    </lineage>
</organism>
<sequence length="521" mass="54898">MDSKIQRLSRRRALPALAAVLAVALPAGCTGAPAPGGPATRPPLSERAPAGTDPALRALYDQRIDWQPCADQGDGDGPVQCATLKVPLDYAAPGGATLDVAVARVPAADPGRRLGSLVLNPGGPGNSGTAMVQWGWKNYQGPLHDHYDLVGFDPRGAGRTAGVHCLDDRTRDEYTSTDDPGYDHGRVLADACRAKAADLLPHLGTRDSARDMDVLRGALGETRLDFLGLSYGTYLGALYAEEFPGRTGRLVLDGAVERSTDLMHLNGEQAAATEAEFTAFAADCAATDDTCPLGTDPAAAPRRFADFLDGLRDHPLHGEDGRTLTAALGWAGVLGVLYDGRRSFDRLREAVEPAVARGDADGLLRLADAANGRDQDGRYDTTADAFAAIHCADAPLAPTDADLRAALADLTVRAPLTSRHDTRITLLDPDCRAWPFRSPEKPHTVKAAGSAPILVVGSTGDPVTPYLWAQRMAAGFAHGVLLTREGDGHTAYDKSGCVRDAVAAFLVDGRMPEAGTYCPTD</sequence>
<proteinExistence type="inferred from homology"/>
<dbReference type="EMBL" id="CP163445">
    <property type="protein sequence ID" value="XDQ81611.1"/>
    <property type="molecule type" value="Genomic_DNA"/>
</dbReference>
<evidence type="ECO:0000256" key="1">
    <source>
        <dbReference type="ARBA" id="ARBA00010088"/>
    </source>
</evidence>
<evidence type="ECO:0000256" key="2">
    <source>
        <dbReference type="ARBA" id="ARBA00022729"/>
    </source>
</evidence>